<protein>
    <recommendedName>
        <fullName evidence="3">Excisionase</fullName>
    </recommendedName>
</protein>
<name>A0ABS3HQY7_9ENTE</name>
<proteinExistence type="predicted"/>
<dbReference type="Proteomes" id="UP000664857">
    <property type="component" value="Unassembled WGS sequence"/>
</dbReference>
<gene>
    <name evidence="1" type="ORF">DOK76_03705</name>
</gene>
<organism evidence="1 2">
    <name type="scientific">Candidatus Vagococcus giribetii</name>
    <dbReference type="NCBI Taxonomy" id="2230876"/>
    <lineage>
        <taxon>Bacteria</taxon>
        <taxon>Bacillati</taxon>
        <taxon>Bacillota</taxon>
        <taxon>Bacilli</taxon>
        <taxon>Lactobacillales</taxon>
        <taxon>Enterococcaceae</taxon>
        <taxon>Vagococcus</taxon>
    </lineage>
</organism>
<dbReference type="RefSeq" id="WP_206965079.1">
    <property type="nucleotide sequence ID" value="NZ_JAFLVX010000011.1"/>
</dbReference>
<reference evidence="1 2" key="1">
    <citation type="submission" date="2021-03" db="EMBL/GenBank/DDBJ databases">
        <title>Enterococcal diversity collection.</title>
        <authorList>
            <person name="Gilmore M.S."/>
            <person name="Schwartzman J."/>
            <person name="Van Tyne D."/>
            <person name="Martin M."/>
            <person name="Earl A.M."/>
            <person name="Manson A.L."/>
            <person name="Straub T."/>
            <person name="Salamzade R."/>
            <person name="Saavedra J."/>
            <person name="Lebreton F."/>
            <person name="Prichula J."/>
            <person name="Schaufler K."/>
            <person name="Gaca A."/>
            <person name="Sgardioli B."/>
            <person name="Wagenaar J."/>
            <person name="Strong T."/>
        </authorList>
    </citation>
    <scope>NUCLEOTIDE SEQUENCE [LARGE SCALE GENOMIC DNA]</scope>
    <source>
        <strain evidence="1 2">DIV0080</strain>
    </source>
</reference>
<keyword evidence="2" id="KW-1185">Reference proteome</keyword>
<accession>A0ABS3HQY7</accession>
<sequence>MSLNISEMLEKIATDPDMEDIIYANKSVICKKFSMKLPTLDKWIKEIHNDFPVKHTVINPGGLCLINIKKFEEFLIWKSDKKFRK</sequence>
<evidence type="ECO:0000313" key="1">
    <source>
        <dbReference type="EMBL" id="MBO0476161.1"/>
    </source>
</evidence>
<evidence type="ECO:0000313" key="2">
    <source>
        <dbReference type="Proteomes" id="UP000664857"/>
    </source>
</evidence>
<dbReference type="EMBL" id="JAFLVX010000011">
    <property type="protein sequence ID" value="MBO0476161.1"/>
    <property type="molecule type" value="Genomic_DNA"/>
</dbReference>
<evidence type="ECO:0008006" key="3">
    <source>
        <dbReference type="Google" id="ProtNLM"/>
    </source>
</evidence>
<comment type="caution">
    <text evidence="1">The sequence shown here is derived from an EMBL/GenBank/DDBJ whole genome shotgun (WGS) entry which is preliminary data.</text>
</comment>